<evidence type="ECO:0000256" key="1">
    <source>
        <dbReference type="ARBA" id="ARBA00004202"/>
    </source>
</evidence>
<protein>
    <submittedName>
        <fullName evidence="9">Oligopeptide ABC transporter ATP-binding protein</fullName>
    </submittedName>
</protein>
<comment type="similarity">
    <text evidence="2">Belongs to the ABC transporter superfamily.</text>
</comment>
<feature type="domain" description="ABC transporter" evidence="8">
    <location>
        <begin position="7"/>
        <end position="256"/>
    </location>
</feature>
<keyword evidence="7" id="KW-0472">Membrane</keyword>
<reference evidence="9 10" key="1">
    <citation type="journal article" date="2016" name="Microbiol. Immunol.">
        <title>Complete genome sequence of Streptococcus troglodytae TKU31 isolated from the oral cavity of a chimpanzee (Pan troglodytes).</title>
        <authorList>
            <person name="Okamoto M."/>
            <person name="Naito M."/>
            <person name="Miyanohara M."/>
            <person name="Imai S."/>
            <person name="Nomura Y."/>
            <person name="Saito W."/>
            <person name="Momoi Y."/>
            <person name="Takada K."/>
            <person name="Miyabe-Nishiwaki T."/>
            <person name="Tomonaga M."/>
            <person name="Hanada N."/>
        </authorList>
    </citation>
    <scope>NUCLEOTIDE SEQUENCE [LARGE SCALE GENOMIC DNA]</scope>
    <source>
        <strain evidence="10">TKU 31</strain>
    </source>
</reference>
<dbReference type="CDD" id="cd03257">
    <property type="entry name" value="ABC_NikE_OppD_transporters"/>
    <property type="match status" value="1"/>
</dbReference>
<evidence type="ECO:0000313" key="9">
    <source>
        <dbReference type="EMBL" id="BAQ25114.1"/>
    </source>
</evidence>
<dbReference type="InterPro" id="IPR027417">
    <property type="entry name" value="P-loop_NTPase"/>
</dbReference>
<dbReference type="SMART" id="SM00382">
    <property type="entry name" value="AAA"/>
    <property type="match status" value="1"/>
</dbReference>
<evidence type="ECO:0000256" key="6">
    <source>
        <dbReference type="ARBA" id="ARBA00022840"/>
    </source>
</evidence>
<dbReference type="SUPFAM" id="SSF52540">
    <property type="entry name" value="P-loop containing nucleoside triphosphate hydrolases"/>
    <property type="match status" value="1"/>
</dbReference>
<dbReference type="RefSeq" id="WP_128833852.1">
    <property type="nucleotide sequence ID" value="NZ_AP014612.1"/>
</dbReference>
<evidence type="ECO:0000259" key="8">
    <source>
        <dbReference type="PROSITE" id="PS50893"/>
    </source>
</evidence>
<evidence type="ECO:0000256" key="3">
    <source>
        <dbReference type="ARBA" id="ARBA00022448"/>
    </source>
</evidence>
<dbReference type="Pfam" id="PF08352">
    <property type="entry name" value="oligo_HPY"/>
    <property type="match status" value="1"/>
</dbReference>
<keyword evidence="6 9" id="KW-0067">ATP-binding</keyword>
<dbReference type="Proteomes" id="UP000217758">
    <property type="component" value="Chromosome"/>
</dbReference>
<dbReference type="PANTHER" id="PTHR43297">
    <property type="entry name" value="OLIGOPEPTIDE TRANSPORT ATP-BINDING PROTEIN APPD"/>
    <property type="match status" value="1"/>
</dbReference>
<dbReference type="Pfam" id="PF00005">
    <property type="entry name" value="ABC_tran"/>
    <property type="match status" value="1"/>
</dbReference>
<accession>A0A1L7LLM5</accession>
<evidence type="ECO:0000256" key="4">
    <source>
        <dbReference type="ARBA" id="ARBA00022475"/>
    </source>
</evidence>
<evidence type="ECO:0000256" key="5">
    <source>
        <dbReference type="ARBA" id="ARBA00022741"/>
    </source>
</evidence>
<dbReference type="GO" id="GO:0015833">
    <property type="term" value="P:peptide transport"/>
    <property type="evidence" value="ECO:0007669"/>
    <property type="project" value="InterPro"/>
</dbReference>
<evidence type="ECO:0000256" key="7">
    <source>
        <dbReference type="ARBA" id="ARBA00023136"/>
    </source>
</evidence>
<keyword evidence="5" id="KW-0547">Nucleotide-binding</keyword>
<evidence type="ECO:0000256" key="2">
    <source>
        <dbReference type="ARBA" id="ARBA00005417"/>
    </source>
</evidence>
<name>A0A1L7LLM5_9STRE</name>
<dbReference type="InterPro" id="IPR003439">
    <property type="entry name" value="ABC_transporter-like_ATP-bd"/>
</dbReference>
<organism evidence="9 10">
    <name type="scientific">Streptococcus troglodytae</name>
    <dbReference type="NCBI Taxonomy" id="1111760"/>
    <lineage>
        <taxon>Bacteria</taxon>
        <taxon>Bacillati</taxon>
        <taxon>Bacillota</taxon>
        <taxon>Bacilli</taxon>
        <taxon>Lactobacillales</taxon>
        <taxon>Streptococcaceae</taxon>
        <taxon>Streptococcus</taxon>
    </lineage>
</organism>
<dbReference type="InterPro" id="IPR003593">
    <property type="entry name" value="AAA+_ATPase"/>
</dbReference>
<dbReference type="GO" id="GO:0016887">
    <property type="term" value="F:ATP hydrolysis activity"/>
    <property type="evidence" value="ECO:0007669"/>
    <property type="project" value="InterPro"/>
</dbReference>
<dbReference type="KEGG" id="strg:SRT_18530"/>
<dbReference type="InterPro" id="IPR013563">
    <property type="entry name" value="Oligopep_ABC_C"/>
</dbReference>
<dbReference type="InterPro" id="IPR050388">
    <property type="entry name" value="ABC_Ni/Peptide_Import"/>
</dbReference>
<dbReference type="EMBL" id="AP014612">
    <property type="protein sequence ID" value="BAQ25114.1"/>
    <property type="molecule type" value="Genomic_DNA"/>
</dbReference>
<sequence>MSKEKILQVNNLHVNFHTYAGEVKAIRDVSFYLEKGETLAIVGESGSGKSVTTRTLMGLSAKNAEIFGDIEFKGRNLNDLKEEDWVHIRGNDISMIFQDPMTSLDPTMRIGLQIAEPIIKHEKVTKNEALKRALDMMEKVGIPNAQEHINDYPHQWSGGMRQRAVIAIALATNPEILIADEPTTALDVTIQAQILHLMEEIQKNTDSSIIFITHDLGVVAGMADRVAVMYAGKIVEYGTVDEVFYNPQHPYTWGLLNSMPTTHTASGSLHSIPGTPPDLLQPPQGDAFAPRNEFALDIDLEEEPPFFKVSDSHYAATWLLDDRAPKITPPERILQRWKKWKNLQGEKHDD</sequence>
<dbReference type="GO" id="GO:0005886">
    <property type="term" value="C:plasma membrane"/>
    <property type="evidence" value="ECO:0007669"/>
    <property type="project" value="UniProtKB-SubCell"/>
</dbReference>
<proteinExistence type="inferred from homology"/>
<keyword evidence="10" id="KW-1185">Reference proteome</keyword>
<evidence type="ECO:0000313" key="10">
    <source>
        <dbReference type="Proteomes" id="UP000217758"/>
    </source>
</evidence>
<keyword evidence="3" id="KW-0813">Transport</keyword>
<comment type="subcellular location">
    <subcellularLocation>
        <location evidence="1">Cell membrane</location>
        <topology evidence="1">Peripheral membrane protein</topology>
    </subcellularLocation>
</comment>
<dbReference type="FunFam" id="3.40.50.300:FF:000016">
    <property type="entry name" value="Oligopeptide ABC transporter ATP-binding component"/>
    <property type="match status" value="1"/>
</dbReference>
<dbReference type="NCBIfam" id="TIGR01727">
    <property type="entry name" value="oligo_HPY"/>
    <property type="match status" value="1"/>
</dbReference>
<gene>
    <name evidence="9" type="primary">oppD</name>
    <name evidence="9" type="ORF">SRT_18530</name>
</gene>
<dbReference type="PROSITE" id="PS50893">
    <property type="entry name" value="ABC_TRANSPORTER_2"/>
    <property type="match status" value="1"/>
</dbReference>
<dbReference type="Gene3D" id="3.40.50.300">
    <property type="entry name" value="P-loop containing nucleotide triphosphate hydrolases"/>
    <property type="match status" value="1"/>
</dbReference>
<keyword evidence="4" id="KW-1003">Cell membrane</keyword>
<dbReference type="AlphaFoldDB" id="A0A1L7LLM5"/>
<dbReference type="PANTHER" id="PTHR43297:SF2">
    <property type="entry name" value="DIPEPTIDE TRANSPORT ATP-BINDING PROTEIN DPPD"/>
    <property type="match status" value="1"/>
</dbReference>
<dbReference type="GO" id="GO:0005524">
    <property type="term" value="F:ATP binding"/>
    <property type="evidence" value="ECO:0007669"/>
    <property type="project" value="UniProtKB-KW"/>
</dbReference>